<organism evidence="8 9">
    <name type="scientific">Saprolegnia parasitica (strain CBS 223.65)</name>
    <dbReference type="NCBI Taxonomy" id="695850"/>
    <lineage>
        <taxon>Eukaryota</taxon>
        <taxon>Sar</taxon>
        <taxon>Stramenopiles</taxon>
        <taxon>Oomycota</taxon>
        <taxon>Saprolegniomycetes</taxon>
        <taxon>Saprolegniales</taxon>
        <taxon>Saprolegniaceae</taxon>
        <taxon>Saprolegnia</taxon>
    </lineage>
</organism>
<dbReference type="EC" id="2.4.1.182" evidence="1"/>
<dbReference type="GO" id="GO:0016020">
    <property type="term" value="C:membrane"/>
    <property type="evidence" value="ECO:0007669"/>
    <property type="project" value="GOC"/>
</dbReference>
<dbReference type="GO" id="GO:0009245">
    <property type="term" value="P:lipid A biosynthetic process"/>
    <property type="evidence" value="ECO:0007669"/>
    <property type="project" value="UniProtKB-KW"/>
</dbReference>
<dbReference type="PANTHER" id="PTHR30372:SF4">
    <property type="entry name" value="LIPID-A-DISACCHARIDE SYNTHASE, MITOCHONDRIAL-RELATED"/>
    <property type="match status" value="1"/>
</dbReference>
<evidence type="ECO:0000256" key="1">
    <source>
        <dbReference type="ARBA" id="ARBA00012687"/>
    </source>
</evidence>
<dbReference type="GeneID" id="24125567"/>
<dbReference type="VEuPathDB" id="FungiDB:SPRG_03034"/>
<keyword evidence="2" id="KW-0444">Lipid biosynthesis</keyword>
<evidence type="ECO:0000313" key="9">
    <source>
        <dbReference type="Proteomes" id="UP000030745"/>
    </source>
</evidence>
<evidence type="ECO:0000256" key="2">
    <source>
        <dbReference type="ARBA" id="ARBA00022516"/>
    </source>
</evidence>
<dbReference type="Pfam" id="PF02684">
    <property type="entry name" value="LpxB"/>
    <property type="match status" value="2"/>
</dbReference>
<evidence type="ECO:0000256" key="5">
    <source>
        <dbReference type="ARBA" id="ARBA00022679"/>
    </source>
</evidence>
<name>A0A067CPD1_SAPPC</name>
<keyword evidence="6" id="KW-0443">Lipid metabolism</keyword>
<dbReference type="OrthoDB" id="2419at2759"/>
<keyword evidence="3" id="KW-0441">Lipid A biosynthesis</keyword>
<dbReference type="GO" id="GO:0008915">
    <property type="term" value="F:lipid-A-disaccharide synthase activity"/>
    <property type="evidence" value="ECO:0007669"/>
    <property type="project" value="UniProtKB-EC"/>
</dbReference>
<accession>A0A067CPD1</accession>
<dbReference type="GO" id="GO:0005543">
    <property type="term" value="F:phospholipid binding"/>
    <property type="evidence" value="ECO:0007669"/>
    <property type="project" value="TreeGrafter"/>
</dbReference>
<comment type="catalytic activity">
    <reaction evidence="7">
        <text>a lipid X + a UDP-2-N,3-O-bis[(3R)-3-hydroxyacyl]-alpha-D-glucosamine = a lipid A disaccharide + UDP + H(+)</text>
        <dbReference type="Rhea" id="RHEA:67828"/>
        <dbReference type="ChEBI" id="CHEBI:15378"/>
        <dbReference type="ChEBI" id="CHEBI:58223"/>
        <dbReference type="ChEBI" id="CHEBI:137748"/>
        <dbReference type="ChEBI" id="CHEBI:176338"/>
        <dbReference type="ChEBI" id="CHEBI:176343"/>
        <dbReference type="EC" id="2.4.1.182"/>
    </reaction>
</comment>
<reference evidence="8 9" key="1">
    <citation type="journal article" date="2013" name="PLoS Genet.">
        <title>Distinctive expansion of potential virulence genes in the genome of the oomycete fish pathogen Saprolegnia parasitica.</title>
        <authorList>
            <person name="Jiang R.H."/>
            <person name="de Bruijn I."/>
            <person name="Haas B.J."/>
            <person name="Belmonte R."/>
            <person name="Lobach L."/>
            <person name="Christie J."/>
            <person name="van den Ackerveken G."/>
            <person name="Bottin A."/>
            <person name="Bulone V."/>
            <person name="Diaz-Moreno S.M."/>
            <person name="Dumas B."/>
            <person name="Fan L."/>
            <person name="Gaulin E."/>
            <person name="Govers F."/>
            <person name="Grenville-Briggs L.J."/>
            <person name="Horner N.R."/>
            <person name="Levin J.Z."/>
            <person name="Mammella M."/>
            <person name="Meijer H.J."/>
            <person name="Morris P."/>
            <person name="Nusbaum C."/>
            <person name="Oome S."/>
            <person name="Phillips A.J."/>
            <person name="van Rooyen D."/>
            <person name="Rzeszutek E."/>
            <person name="Saraiva M."/>
            <person name="Secombes C.J."/>
            <person name="Seidl M.F."/>
            <person name="Snel B."/>
            <person name="Stassen J.H."/>
            <person name="Sykes S."/>
            <person name="Tripathy S."/>
            <person name="van den Berg H."/>
            <person name="Vega-Arreguin J.C."/>
            <person name="Wawra S."/>
            <person name="Young S.K."/>
            <person name="Zeng Q."/>
            <person name="Dieguez-Uribeondo J."/>
            <person name="Russ C."/>
            <person name="Tyler B.M."/>
            <person name="van West P."/>
        </authorList>
    </citation>
    <scope>NUCLEOTIDE SEQUENCE [LARGE SCALE GENOMIC DNA]</scope>
    <source>
        <strain evidence="8 9">CBS 223.65</strain>
    </source>
</reference>
<dbReference type="SUPFAM" id="SSF53756">
    <property type="entry name" value="UDP-Glycosyltransferase/glycogen phosphorylase"/>
    <property type="match status" value="1"/>
</dbReference>
<evidence type="ECO:0000256" key="4">
    <source>
        <dbReference type="ARBA" id="ARBA00022676"/>
    </source>
</evidence>
<keyword evidence="9" id="KW-1185">Reference proteome</keyword>
<dbReference type="KEGG" id="spar:SPRG_03034"/>
<dbReference type="PANTHER" id="PTHR30372">
    <property type="entry name" value="LIPID-A-DISACCHARIDE SYNTHASE"/>
    <property type="match status" value="1"/>
</dbReference>
<dbReference type="InterPro" id="IPR003835">
    <property type="entry name" value="Glyco_trans_19"/>
</dbReference>
<gene>
    <name evidence="8" type="ORF">SPRG_03034</name>
</gene>
<keyword evidence="5" id="KW-0808">Transferase</keyword>
<dbReference type="EMBL" id="KK583195">
    <property type="protein sequence ID" value="KDO32559.1"/>
    <property type="molecule type" value="Genomic_DNA"/>
</dbReference>
<evidence type="ECO:0000256" key="7">
    <source>
        <dbReference type="ARBA" id="ARBA00048975"/>
    </source>
</evidence>
<dbReference type="STRING" id="695850.A0A067CPD1"/>
<proteinExistence type="predicted"/>
<protein>
    <recommendedName>
        <fullName evidence="1">lipid-A-disaccharide synthase</fullName>
        <ecNumber evidence="1">2.4.1.182</ecNumber>
    </recommendedName>
</protein>
<dbReference type="RefSeq" id="XP_012197005.1">
    <property type="nucleotide sequence ID" value="XM_012341615.1"/>
</dbReference>
<dbReference type="AlphaFoldDB" id="A0A067CPD1"/>
<dbReference type="OMA" id="YVILPFE"/>
<evidence type="ECO:0000313" key="8">
    <source>
        <dbReference type="EMBL" id="KDO32559.1"/>
    </source>
</evidence>
<dbReference type="Proteomes" id="UP000030745">
    <property type="component" value="Unassembled WGS sequence"/>
</dbReference>
<sequence length="429" mass="46803">MRPTAKRVVYIVAGEASGDAIGAKLIRALQTKEPSVTFRGVGGPQMTEQGRFASLFPMKELSFMGLTEVLPKIWSTLGHLRAVVKDIHACAPDAVVTIDSKGFTFRVLRILSAQGLLYHALSHVEKIDVASVRRKAAVVHYVAPSTWAYTHKFKHMEATANGLSRLMDHMLVLLPFEAPLFQPRTMTRPVVTFVGHPALEDFGDVHHLFEMTVPTLDASSDDTALLPSSPWLPYDAYAARKTQAILATLAAERAQPKAATWTIVALVGSRENEVLQTISLVRQAIELYSAQARNAPIHVVFPTISAVAPLVHAHLADWSMPFTVHVTDDASKKRSLFQQSHVAIAVSGTVVLEAALAGLPTVVIYRANRVTELLARFLARVQHVSLPNIMSSRTLMPEVLFSECTPINIAAALTYCAVALNAWSNVVLS</sequence>
<evidence type="ECO:0000256" key="6">
    <source>
        <dbReference type="ARBA" id="ARBA00023098"/>
    </source>
</evidence>
<evidence type="ECO:0000256" key="3">
    <source>
        <dbReference type="ARBA" id="ARBA00022556"/>
    </source>
</evidence>
<keyword evidence="4" id="KW-0328">Glycosyltransferase</keyword>